<feature type="region of interest" description="Disordered" evidence="1">
    <location>
        <begin position="20"/>
        <end position="47"/>
    </location>
</feature>
<gene>
    <name evidence="2" type="ORF">BaRGS_00038161</name>
</gene>
<evidence type="ECO:0000256" key="1">
    <source>
        <dbReference type="SAM" id="MobiDB-lite"/>
    </source>
</evidence>
<evidence type="ECO:0000313" key="2">
    <source>
        <dbReference type="EMBL" id="KAK7463256.1"/>
    </source>
</evidence>
<dbReference type="Proteomes" id="UP001519460">
    <property type="component" value="Unassembled WGS sequence"/>
</dbReference>
<proteinExistence type="predicted"/>
<reference evidence="2 3" key="1">
    <citation type="journal article" date="2023" name="Sci. Data">
        <title>Genome assembly of the Korean intertidal mud-creeper Batillaria attramentaria.</title>
        <authorList>
            <person name="Patra A.K."/>
            <person name="Ho P.T."/>
            <person name="Jun S."/>
            <person name="Lee S.J."/>
            <person name="Kim Y."/>
            <person name="Won Y.J."/>
        </authorList>
    </citation>
    <scope>NUCLEOTIDE SEQUENCE [LARGE SCALE GENOMIC DNA]</scope>
    <source>
        <strain evidence="2">Wonlab-2016</strain>
    </source>
</reference>
<name>A0ABD0J6W2_9CAEN</name>
<sequence>MSLSQNRCPSPVVLTRTGHVDGKVSDEDGDWSHVSSEWTSTWEGGGGSVVGPGRSRCAFYPGWVTLAGRKQLETLAVHEWRSDIARRVTEDRRG</sequence>
<evidence type="ECO:0000313" key="3">
    <source>
        <dbReference type="Proteomes" id="UP001519460"/>
    </source>
</evidence>
<dbReference type="AlphaFoldDB" id="A0ABD0J6W2"/>
<comment type="caution">
    <text evidence="2">The sequence shown here is derived from an EMBL/GenBank/DDBJ whole genome shotgun (WGS) entry which is preliminary data.</text>
</comment>
<protein>
    <submittedName>
        <fullName evidence="2">Uncharacterized protein</fullName>
    </submittedName>
</protein>
<keyword evidence="3" id="KW-1185">Reference proteome</keyword>
<dbReference type="EMBL" id="JACVVK020000603">
    <property type="protein sequence ID" value="KAK7463256.1"/>
    <property type="molecule type" value="Genomic_DNA"/>
</dbReference>
<organism evidence="2 3">
    <name type="scientific">Batillaria attramentaria</name>
    <dbReference type="NCBI Taxonomy" id="370345"/>
    <lineage>
        <taxon>Eukaryota</taxon>
        <taxon>Metazoa</taxon>
        <taxon>Spiralia</taxon>
        <taxon>Lophotrochozoa</taxon>
        <taxon>Mollusca</taxon>
        <taxon>Gastropoda</taxon>
        <taxon>Caenogastropoda</taxon>
        <taxon>Sorbeoconcha</taxon>
        <taxon>Cerithioidea</taxon>
        <taxon>Batillariidae</taxon>
        <taxon>Batillaria</taxon>
    </lineage>
</organism>
<accession>A0ABD0J6W2</accession>